<dbReference type="Proteomes" id="UP000008827">
    <property type="component" value="Chromosome 14"/>
</dbReference>
<reference evidence="1" key="3">
    <citation type="submission" date="2018-07" db="EMBL/GenBank/DDBJ databases">
        <title>WGS assembly of Glycine max.</title>
        <authorList>
            <person name="Schmutz J."/>
            <person name="Cannon S."/>
            <person name="Schlueter J."/>
            <person name="Ma J."/>
            <person name="Mitros T."/>
            <person name="Nelson W."/>
            <person name="Hyten D."/>
            <person name="Song Q."/>
            <person name="Thelen J."/>
            <person name="Cheng J."/>
            <person name="Xu D."/>
            <person name="Hellsten U."/>
            <person name="May G."/>
            <person name="Yu Y."/>
            <person name="Sakurai T."/>
            <person name="Umezawa T."/>
            <person name="Bhattacharyya M."/>
            <person name="Sandhu D."/>
            <person name="Valliyodan B."/>
            <person name="Lindquist E."/>
            <person name="Peto M."/>
            <person name="Grant D."/>
            <person name="Shu S."/>
            <person name="Goodstein D."/>
            <person name="Barry K."/>
            <person name="Futrell-Griggs M."/>
            <person name="Abernathy B."/>
            <person name="Du J."/>
            <person name="Tian Z."/>
            <person name="Zhu L."/>
            <person name="Gill N."/>
            <person name="Joshi T."/>
            <person name="Libault M."/>
            <person name="Sethuraman A."/>
            <person name="Zhang X."/>
            <person name="Shinozaki K."/>
            <person name="Nguyen H."/>
            <person name="Wing R."/>
            <person name="Cregan P."/>
            <person name="Specht J."/>
            <person name="Grimwood J."/>
            <person name="Rokhsar D."/>
            <person name="Stacey G."/>
            <person name="Shoemaker R."/>
            <person name="Jackson S."/>
        </authorList>
    </citation>
    <scope>NUCLEOTIDE SEQUENCE</scope>
    <source>
        <tissue evidence="1">Callus</tissue>
    </source>
</reference>
<protein>
    <recommendedName>
        <fullName evidence="4">UBN2 domain-containing protein</fullName>
    </recommendedName>
</protein>
<reference evidence="1 2" key="1">
    <citation type="journal article" date="2010" name="Nature">
        <title>Genome sequence of the palaeopolyploid soybean.</title>
        <authorList>
            <person name="Schmutz J."/>
            <person name="Cannon S.B."/>
            <person name="Schlueter J."/>
            <person name="Ma J."/>
            <person name="Mitros T."/>
            <person name="Nelson W."/>
            <person name="Hyten D.L."/>
            <person name="Song Q."/>
            <person name="Thelen J.J."/>
            <person name="Cheng J."/>
            <person name="Xu D."/>
            <person name="Hellsten U."/>
            <person name="May G.D."/>
            <person name="Yu Y."/>
            <person name="Sakurai T."/>
            <person name="Umezawa T."/>
            <person name="Bhattacharyya M.K."/>
            <person name="Sandhu D."/>
            <person name="Valliyodan B."/>
            <person name="Lindquist E."/>
            <person name="Peto M."/>
            <person name="Grant D."/>
            <person name="Shu S."/>
            <person name="Goodstein D."/>
            <person name="Barry K."/>
            <person name="Futrell-Griggs M."/>
            <person name="Abernathy B."/>
            <person name="Du J."/>
            <person name="Tian Z."/>
            <person name="Zhu L."/>
            <person name="Gill N."/>
            <person name="Joshi T."/>
            <person name="Libault M."/>
            <person name="Sethuraman A."/>
            <person name="Zhang X.-C."/>
            <person name="Shinozaki K."/>
            <person name="Nguyen H.T."/>
            <person name="Wing R.A."/>
            <person name="Cregan P."/>
            <person name="Specht J."/>
            <person name="Grimwood J."/>
            <person name="Rokhsar D."/>
            <person name="Stacey G."/>
            <person name="Shoemaker R.C."/>
            <person name="Jackson S.A."/>
        </authorList>
    </citation>
    <scope>NUCLEOTIDE SEQUENCE</scope>
    <source>
        <strain evidence="2">cv. Williams 82</strain>
        <tissue evidence="1">Callus</tissue>
    </source>
</reference>
<evidence type="ECO:0008006" key="4">
    <source>
        <dbReference type="Google" id="ProtNLM"/>
    </source>
</evidence>
<gene>
    <name evidence="1" type="ORF">GLYMA_14G119900</name>
</gene>
<evidence type="ECO:0000313" key="3">
    <source>
        <dbReference type="Proteomes" id="UP000008827"/>
    </source>
</evidence>
<dbReference type="Gramene" id="KRH15930">
    <property type="protein sequence ID" value="KRH15930"/>
    <property type="gene ID" value="GLYMA_14G119900"/>
</dbReference>
<dbReference type="Pfam" id="PF14223">
    <property type="entry name" value="Retrotran_gag_2"/>
    <property type="match status" value="1"/>
</dbReference>
<accession>A0A0R0GCG2</accession>
<dbReference type="EMBL" id="CM000847">
    <property type="protein sequence ID" value="KRH15930.1"/>
    <property type="molecule type" value="Genomic_DNA"/>
</dbReference>
<dbReference type="EnsemblPlants" id="KRH15930">
    <property type="protein sequence ID" value="KRH15930"/>
    <property type="gene ID" value="GLYMA_14G119900"/>
</dbReference>
<evidence type="ECO:0000313" key="1">
    <source>
        <dbReference type="EMBL" id="KRH15930.1"/>
    </source>
</evidence>
<dbReference type="PANTHER" id="PTHR34676">
    <property type="entry name" value="DUF4219 DOMAIN-CONTAINING PROTEIN-RELATED"/>
    <property type="match status" value="1"/>
</dbReference>
<dbReference type="OMA" id="WKECMIA"/>
<organism evidence="1">
    <name type="scientific">Glycine max</name>
    <name type="common">Soybean</name>
    <name type="synonym">Glycine hispida</name>
    <dbReference type="NCBI Taxonomy" id="3847"/>
    <lineage>
        <taxon>Eukaryota</taxon>
        <taxon>Viridiplantae</taxon>
        <taxon>Streptophyta</taxon>
        <taxon>Embryophyta</taxon>
        <taxon>Tracheophyta</taxon>
        <taxon>Spermatophyta</taxon>
        <taxon>Magnoliopsida</taxon>
        <taxon>eudicotyledons</taxon>
        <taxon>Gunneridae</taxon>
        <taxon>Pentapetalae</taxon>
        <taxon>rosids</taxon>
        <taxon>fabids</taxon>
        <taxon>Fabales</taxon>
        <taxon>Fabaceae</taxon>
        <taxon>Papilionoideae</taxon>
        <taxon>50 kb inversion clade</taxon>
        <taxon>NPAAA clade</taxon>
        <taxon>indigoferoid/millettioid clade</taxon>
        <taxon>Phaseoleae</taxon>
        <taxon>Glycine</taxon>
        <taxon>Glycine subgen. Soja</taxon>
    </lineage>
</organism>
<dbReference type="AlphaFoldDB" id="A0A0R0GCG2"/>
<sequence length="257" mass="30351">MEKGYSTNKPPLIKGVKYDYWKECMIAHFEFLLNSEAQNALLCAFFEEEYTKFHSYKSAKKMWDTLALMYEGLSQVKCNKLSLLTRKYELFTMDDGEDIQAMFGRFRTIFNELCHLNKTFDNYNNIDKILRSLSRKWRSQVIALRTVKNLDSMSIEELIGTLKVHEQELKQDEGLKKEKSLALTTQKKNKKILNFQGILIHTYNKKVLISTWEELNNTSSNEEIEEEEEANLCLMYITLNKLHDHLNEERCNLLKEC</sequence>
<evidence type="ECO:0000313" key="2">
    <source>
        <dbReference type="EnsemblPlants" id="KRH15930"/>
    </source>
</evidence>
<dbReference type="PANTHER" id="PTHR34676:SF27">
    <property type="entry name" value="ASPARTYL-TRNA SYNTHETASE"/>
    <property type="match status" value="1"/>
</dbReference>
<reference evidence="2" key="2">
    <citation type="submission" date="2018-02" db="UniProtKB">
        <authorList>
            <consortium name="EnsemblPlants"/>
        </authorList>
    </citation>
    <scope>IDENTIFICATION</scope>
    <source>
        <strain evidence="2">Williams 82</strain>
    </source>
</reference>
<dbReference type="InParanoid" id="A0A0R0GCG2"/>
<proteinExistence type="predicted"/>
<name>A0A0R0GCG2_SOYBN</name>
<keyword evidence="3" id="KW-1185">Reference proteome</keyword>